<keyword evidence="7" id="KW-1185">Reference proteome</keyword>
<evidence type="ECO:0000313" key="7">
    <source>
        <dbReference type="Proteomes" id="UP000224130"/>
    </source>
</evidence>
<dbReference type="AlphaFoldDB" id="A0A2A9F1B2"/>
<dbReference type="InterPro" id="IPR052028">
    <property type="entry name" value="HipA_Ser/Thr_kinase"/>
</dbReference>
<keyword evidence="3 6" id="KW-0418">Kinase</keyword>
<name>A0A2A9F1B2_9MICO</name>
<dbReference type="Proteomes" id="UP000224130">
    <property type="component" value="Unassembled WGS sequence"/>
</dbReference>
<evidence type="ECO:0000259" key="5">
    <source>
        <dbReference type="Pfam" id="PF13657"/>
    </source>
</evidence>
<keyword evidence="2" id="KW-0808">Transferase</keyword>
<dbReference type="InterPro" id="IPR017508">
    <property type="entry name" value="HipA_N1"/>
</dbReference>
<evidence type="ECO:0000256" key="1">
    <source>
        <dbReference type="ARBA" id="ARBA00010164"/>
    </source>
</evidence>
<dbReference type="RefSeq" id="WP_098464736.1">
    <property type="nucleotide sequence ID" value="NZ_PDJJ01000001.1"/>
</dbReference>
<dbReference type="OrthoDB" id="3182374at2"/>
<comment type="caution">
    <text evidence="6">The sequence shown here is derived from an EMBL/GenBank/DDBJ whole genome shotgun (WGS) entry which is preliminary data.</text>
</comment>
<reference evidence="6 7" key="1">
    <citation type="submission" date="2017-10" db="EMBL/GenBank/DDBJ databases">
        <title>Sequencing the genomes of 1000 actinobacteria strains.</title>
        <authorList>
            <person name="Klenk H.-P."/>
        </authorList>
    </citation>
    <scope>NUCLEOTIDE SEQUENCE [LARGE SCALE GENOMIC DNA]</scope>
    <source>
        <strain evidence="6 7">DSM 21863</strain>
    </source>
</reference>
<organism evidence="6 7">
    <name type="scientific">Isoptericola jiangsuensis</name>
    <dbReference type="NCBI Taxonomy" id="548579"/>
    <lineage>
        <taxon>Bacteria</taxon>
        <taxon>Bacillati</taxon>
        <taxon>Actinomycetota</taxon>
        <taxon>Actinomycetes</taxon>
        <taxon>Micrococcales</taxon>
        <taxon>Promicromonosporaceae</taxon>
        <taxon>Isoptericola</taxon>
    </lineage>
</organism>
<dbReference type="GO" id="GO:0004674">
    <property type="term" value="F:protein serine/threonine kinase activity"/>
    <property type="evidence" value="ECO:0007669"/>
    <property type="project" value="TreeGrafter"/>
</dbReference>
<proteinExistence type="inferred from homology"/>
<dbReference type="Pfam" id="PF13657">
    <property type="entry name" value="Couple_hipA"/>
    <property type="match status" value="1"/>
</dbReference>
<gene>
    <name evidence="6" type="ORF">ATJ88_3278</name>
</gene>
<dbReference type="Gene3D" id="1.10.1070.20">
    <property type="match status" value="1"/>
</dbReference>
<dbReference type="PANTHER" id="PTHR37419:SF1">
    <property type="entry name" value="SERINE_THREONINE-PROTEIN KINASE TOXIN HIPA"/>
    <property type="match status" value="1"/>
</dbReference>
<dbReference type="InterPro" id="IPR012893">
    <property type="entry name" value="HipA-like_C"/>
</dbReference>
<feature type="domain" description="HipA-like C-terminal" evidence="4">
    <location>
        <begin position="151"/>
        <end position="388"/>
    </location>
</feature>
<evidence type="ECO:0000313" key="6">
    <source>
        <dbReference type="EMBL" id="PFG44551.1"/>
    </source>
</evidence>
<dbReference type="NCBIfam" id="TIGR03071">
    <property type="entry name" value="couple_hipA"/>
    <property type="match status" value="1"/>
</dbReference>
<dbReference type="Pfam" id="PF07804">
    <property type="entry name" value="HipA_C"/>
    <property type="match status" value="1"/>
</dbReference>
<dbReference type="PANTHER" id="PTHR37419">
    <property type="entry name" value="SERINE/THREONINE-PROTEIN KINASE TOXIN HIPA"/>
    <property type="match status" value="1"/>
</dbReference>
<dbReference type="EMBL" id="PDJJ01000001">
    <property type="protein sequence ID" value="PFG44551.1"/>
    <property type="molecule type" value="Genomic_DNA"/>
</dbReference>
<protein>
    <submittedName>
        <fullName evidence="6">Serine/threonine-protein kinase HipA</fullName>
    </submittedName>
</protein>
<accession>A0A2A9F1B2</accession>
<evidence type="ECO:0000256" key="2">
    <source>
        <dbReference type="ARBA" id="ARBA00022679"/>
    </source>
</evidence>
<sequence length="419" mass="45328">MAAASHLAVLLEGRYAADLRRTRSGVLRLDYLDEARTPGATPLSLSLPTSEPTHSGNAVERFVRGLVPDHPGALRAIARRHGVDADDVLQVLAAIGKDCAGAVQFCPAHEVDITIERAGTLEECTTSDIEMRLAEMDTDENAAWTMAGEHWSLGGTQQKIAVRREAEGWYVAQGAAATTHIIKPGIRRMAAQALVEHVSMRAARLLGVDVADTEFRSFRSEDAIVVTRFDRRRRTDGTVERLHQEDLCQALGNAEKYEEFGGPSPIEIVALLRDAAATAAVARRNVDRFVDGLVFNSVVAAPDAHARNYAVLLSGDDVELAPLYDVASGLAYDIQPGSRRALSMSVGGTFDADSITADHWAEFAESARLDADKLIERVDAMRHEAPDAFATALDEIDDVDGHATALRARLLPALEARAH</sequence>
<evidence type="ECO:0000256" key="3">
    <source>
        <dbReference type="ARBA" id="ARBA00022777"/>
    </source>
</evidence>
<dbReference type="GO" id="GO:0005829">
    <property type="term" value="C:cytosol"/>
    <property type="evidence" value="ECO:0007669"/>
    <property type="project" value="TreeGrafter"/>
</dbReference>
<comment type="similarity">
    <text evidence="1">Belongs to the HipA Ser/Thr kinase family.</text>
</comment>
<evidence type="ECO:0000259" key="4">
    <source>
        <dbReference type="Pfam" id="PF07804"/>
    </source>
</evidence>
<feature type="domain" description="HipA N-terminal subdomain 1" evidence="5">
    <location>
        <begin position="7"/>
        <end position="105"/>
    </location>
</feature>